<name>D5WZW9_THIK1</name>
<dbReference type="CDD" id="cd00796">
    <property type="entry name" value="INT_Rci_Hp1_C"/>
    <property type="match status" value="1"/>
</dbReference>
<dbReference type="GO" id="GO:0003677">
    <property type="term" value="F:DNA binding"/>
    <property type="evidence" value="ECO:0007669"/>
    <property type="project" value="InterPro"/>
</dbReference>
<dbReference type="KEGG" id="tin:Tint_1145"/>
<dbReference type="InterPro" id="IPR011010">
    <property type="entry name" value="DNA_brk_join_enz"/>
</dbReference>
<dbReference type="EMBL" id="CP002021">
    <property type="protein sequence ID" value="ADG30535.1"/>
    <property type="molecule type" value="Genomic_DNA"/>
</dbReference>
<dbReference type="AlphaFoldDB" id="D5WZW9"/>
<comment type="similarity">
    <text evidence="1">Belongs to the 'phage' integrase family.</text>
</comment>
<proteinExistence type="inferred from homology"/>
<dbReference type="Gene3D" id="1.10.443.10">
    <property type="entry name" value="Intergrase catalytic core"/>
    <property type="match status" value="1"/>
</dbReference>
<evidence type="ECO:0000313" key="5">
    <source>
        <dbReference type="EMBL" id="ADG30535.1"/>
    </source>
</evidence>
<dbReference type="InterPro" id="IPR038488">
    <property type="entry name" value="Integrase_DNA-bd_sf"/>
</dbReference>
<dbReference type="eggNOG" id="COG0582">
    <property type="taxonomic scope" value="Bacteria"/>
</dbReference>
<dbReference type="SUPFAM" id="SSF56349">
    <property type="entry name" value="DNA breaking-rejoining enzymes"/>
    <property type="match status" value="1"/>
</dbReference>
<dbReference type="InterPro" id="IPR002104">
    <property type="entry name" value="Integrase_catalytic"/>
</dbReference>
<dbReference type="PROSITE" id="PS51898">
    <property type="entry name" value="TYR_RECOMBINASE"/>
    <property type="match status" value="1"/>
</dbReference>
<dbReference type="PANTHER" id="PTHR30629:SF6">
    <property type="entry name" value="PROPHAGE INTEGRASE INTA-RELATED"/>
    <property type="match status" value="1"/>
</dbReference>
<keyword evidence="3" id="KW-0233">DNA recombination</keyword>
<dbReference type="InterPro" id="IPR013762">
    <property type="entry name" value="Integrase-like_cat_sf"/>
</dbReference>
<reference evidence="5" key="1">
    <citation type="submission" date="2010-04" db="EMBL/GenBank/DDBJ databases">
        <title>Complete sequence of Thiomonas intermedia K12.</title>
        <authorList>
            <consortium name="US DOE Joint Genome Institute"/>
            <person name="Lucas S."/>
            <person name="Copeland A."/>
            <person name="Lapidus A."/>
            <person name="Cheng J.-F."/>
            <person name="Bruce D."/>
            <person name="Goodwin L."/>
            <person name="Pitluck S."/>
            <person name="Davenport K."/>
            <person name="Detter J.C."/>
            <person name="Han C."/>
            <person name="Tapia R."/>
            <person name="Land M."/>
            <person name="Hauser L."/>
            <person name="Kyrpides N."/>
            <person name="Ovchinnikova G."/>
            <person name="Kerfeld C.A."/>
            <person name="Cannon G.C."/>
            <person name="Heinhorst S."/>
            <person name="Woyke T."/>
        </authorList>
    </citation>
    <scope>NUCLEOTIDE SEQUENCE [LARGE SCALE GENOMIC DNA]</scope>
    <source>
        <strain evidence="5">K12</strain>
    </source>
</reference>
<dbReference type="GO" id="GO:0015074">
    <property type="term" value="P:DNA integration"/>
    <property type="evidence" value="ECO:0007669"/>
    <property type="project" value="UniProtKB-KW"/>
</dbReference>
<dbReference type="Pfam" id="PF13356">
    <property type="entry name" value="Arm-DNA-bind_3"/>
    <property type="match status" value="1"/>
</dbReference>
<keyword evidence="2" id="KW-0229">DNA integration</keyword>
<dbReference type="STRING" id="75379.Tint_1145"/>
<feature type="domain" description="Tyr recombinase" evidence="4">
    <location>
        <begin position="242"/>
        <end position="413"/>
    </location>
</feature>
<dbReference type="BioCyc" id="TINT75379:TINT_RS05730-MONOMER"/>
<gene>
    <name evidence="5" type="ordered locus">Tint_1145</name>
</gene>
<evidence type="ECO:0000256" key="2">
    <source>
        <dbReference type="ARBA" id="ARBA00022908"/>
    </source>
</evidence>
<dbReference type="Pfam" id="PF00589">
    <property type="entry name" value="Phage_integrase"/>
    <property type="match status" value="1"/>
</dbReference>
<protein>
    <submittedName>
        <fullName evidence="5">Integrase family protein</fullName>
    </submittedName>
</protein>
<dbReference type="InterPro" id="IPR050808">
    <property type="entry name" value="Phage_Integrase"/>
</dbReference>
<organism evidence="5">
    <name type="scientific">Thiomonas intermedia (strain K12)</name>
    <name type="common">Thiobacillus intermedius</name>
    <dbReference type="NCBI Taxonomy" id="75379"/>
    <lineage>
        <taxon>Bacteria</taxon>
        <taxon>Pseudomonadati</taxon>
        <taxon>Pseudomonadota</taxon>
        <taxon>Betaproteobacteria</taxon>
        <taxon>Burkholderiales</taxon>
        <taxon>Thiomonas</taxon>
    </lineage>
</organism>
<evidence type="ECO:0000256" key="3">
    <source>
        <dbReference type="ARBA" id="ARBA00023172"/>
    </source>
</evidence>
<accession>D5WZW9</accession>
<dbReference type="Gene3D" id="3.30.160.390">
    <property type="entry name" value="Integrase, DNA-binding domain"/>
    <property type="match status" value="1"/>
</dbReference>
<dbReference type="HOGENOM" id="CLU_027562_3_0_4"/>
<evidence type="ECO:0000256" key="1">
    <source>
        <dbReference type="ARBA" id="ARBA00008857"/>
    </source>
</evidence>
<dbReference type="PANTHER" id="PTHR30629">
    <property type="entry name" value="PROPHAGE INTEGRASE"/>
    <property type="match status" value="1"/>
</dbReference>
<dbReference type="InterPro" id="IPR025166">
    <property type="entry name" value="Integrase_DNA_bind_dom"/>
</dbReference>
<evidence type="ECO:0000259" key="4">
    <source>
        <dbReference type="PROSITE" id="PS51898"/>
    </source>
</evidence>
<sequence length="440" mass="49031">MSKRENFKAGRVAEFTCPAGKQQAIFWDAKQPGLGLRVTAKNARAYVFEAWSQGRTVRVTIGNPAAWTLDAARKEAARLKVLVDSGINPAEQRREQDAAKAAARVQAETVQQRQALTVGEVWSAYLEERRPHWSALHYRDNIDKARLGGELSQARGQKGRKTQPGPLAEFMPLPLAQLDAARIEAWAAREGQKRPASARLAWRLLSVFLTWCAEHPRYAGIVQTPNPAKTRRTREALGKPGTKSDVLTREQLPAWFAHVRQIQNPAIAAALQIMLLTGARPGEVLALQWEDINAQWRSIAIRDKVEGERMIPLTPYVAQLLAGLPRRNEWVFSSPSSASGQLSKPNTPHARACKAAGLDDLTLHGLRRSFSTLTEWLEIPAGVVAQIMGHKPSATAERHYKVRPLDLLRVHHERIEAWILEQAGIEFQAAQALPTLRRVQ</sequence>
<dbReference type="GO" id="GO:0006310">
    <property type="term" value="P:DNA recombination"/>
    <property type="evidence" value="ECO:0007669"/>
    <property type="project" value="UniProtKB-KW"/>
</dbReference>